<organism evidence="1">
    <name type="scientific">Pseudomonas aeruginosa</name>
    <dbReference type="NCBI Taxonomy" id="287"/>
    <lineage>
        <taxon>Bacteria</taxon>
        <taxon>Pseudomonadati</taxon>
        <taxon>Pseudomonadota</taxon>
        <taxon>Gammaproteobacteria</taxon>
        <taxon>Pseudomonadales</taxon>
        <taxon>Pseudomonadaceae</taxon>
        <taxon>Pseudomonas</taxon>
    </lineage>
</organism>
<reference evidence="1" key="1">
    <citation type="submission" date="2019-09" db="EMBL/GenBank/DDBJ databases">
        <title>Draft genome sequences of 48 bacterial type strains from the CCUG.</title>
        <authorList>
            <person name="Tunovic T."/>
            <person name="Pineiro-Iglesias B."/>
            <person name="Unosson C."/>
            <person name="Inganas E."/>
            <person name="Ohlen M."/>
            <person name="Cardew S."/>
            <person name="Jensie-Markopoulos S."/>
            <person name="Salva-Serra F."/>
            <person name="Jaen-Luchoro D."/>
            <person name="Karlsson R."/>
            <person name="Svensson-Stadler L."/>
            <person name="Chun J."/>
            <person name="Moore E."/>
        </authorList>
    </citation>
    <scope>NUCLEOTIDE SEQUENCE</scope>
    <source>
        <strain evidence="1">CCUG 551</strain>
    </source>
</reference>
<dbReference type="RefSeq" id="WP_151155500.1">
    <property type="nucleotide sequence ID" value="NZ_VZPH01000036.1"/>
</dbReference>
<dbReference type="EMBL" id="VZPH01000036">
    <property type="protein sequence ID" value="KAB0560988.1"/>
    <property type="molecule type" value="Genomic_DNA"/>
</dbReference>
<comment type="caution">
    <text evidence="1">The sequence shown here is derived from an EMBL/GenBank/DDBJ whole genome shotgun (WGS) entry which is preliminary data.</text>
</comment>
<evidence type="ECO:0000313" key="1">
    <source>
        <dbReference type="EMBL" id="KAB0560988.1"/>
    </source>
</evidence>
<proteinExistence type="predicted"/>
<dbReference type="AlphaFoldDB" id="A0A643ELB7"/>
<name>A0A643ELB7_PSEAI</name>
<protein>
    <submittedName>
        <fullName evidence="1">Uncharacterized protein</fullName>
    </submittedName>
</protein>
<gene>
    <name evidence="1" type="ORF">F7R07_12695</name>
</gene>
<accession>A0A643ELB7</accession>
<sequence>MAESIEKFGVTTDLLGGNQNYLLIPKKHFSWISESERQLSWIKRRLPRQMAAERIYSPALSERDLLIATIDCAESPPRGKTSFLANLKRAWDEQQQLDQQLDWIKERNEREACLRVWEWLSKHLSNHVFPNPRPGSHQRLLQTLDTFTWPPLERAHCIATVRRLWRQKLRRQEAKGRKQYNFILSGKAIKRLDRFSKNLELSRARILEILLQMEDEKDLYLKEQIRVLRGIEL</sequence>